<dbReference type="OrthoDB" id="3176171at2759"/>
<accession>A0A0V0QC33</accession>
<dbReference type="FunFam" id="3.40.850.10:FF:000063">
    <property type="entry name" value="Kinesin-like protein"/>
    <property type="match status" value="1"/>
</dbReference>
<evidence type="ECO:0000259" key="8">
    <source>
        <dbReference type="PROSITE" id="PS50067"/>
    </source>
</evidence>
<dbReference type="Pfam" id="PF00498">
    <property type="entry name" value="FHA"/>
    <property type="match status" value="1"/>
</dbReference>
<feature type="coiled-coil region" evidence="6">
    <location>
        <begin position="359"/>
        <end position="439"/>
    </location>
</feature>
<evidence type="ECO:0000256" key="2">
    <source>
        <dbReference type="ARBA" id="ARBA00022840"/>
    </source>
</evidence>
<evidence type="ECO:0000256" key="7">
    <source>
        <dbReference type="SAM" id="Phobius"/>
    </source>
</evidence>
<dbReference type="InParanoid" id="A0A0V0QC33"/>
<dbReference type="SMART" id="SM00129">
    <property type="entry name" value="KISc"/>
    <property type="match status" value="1"/>
</dbReference>
<feature type="transmembrane region" description="Helical" evidence="7">
    <location>
        <begin position="1062"/>
        <end position="1083"/>
    </location>
</feature>
<evidence type="ECO:0000313" key="9">
    <source>
        <dbReference type="EMBL" id="KRW99814.1"/>
    </source>
</evidence>
<feature type="transmembrane region" description="Helical" evidence="7">
    <location>
        <begin position="1130"/>
        <end position="1147"/>
    </location>
</feature>
<keyword evidence="3 6" id="KW-0175">Coiled coil</keyword>
<keyword evidence="2 5" id="KW-0067">ATP-binding</keyword>
<feature type="binding site" evidence="5">
    <location>
        <begin position="103"/>
        <end position="110"/>
    </location>
    <ligand>
        <name>ATP</name>
        <dbReference type="ChEBI" id="CHEBI:30616"/>
    </ligand>
</feature>
<organism evidence="9 10">
    <name type="scientific">Pseudocohnilembus persalinus</name>
    <name type="common">Ciliate</name>
    <dbReference type="NCBI Taxonomy" id="266149"/>
    <lineage>
        <taxon>Eukaryota</taxon>
        <taxon>Sar</taxon>
        <taxon>Alveolata</taxon>
        <taxon>Ciliophora</taxon>
        <taxon>Intramacronucleata</taxon>
        <taxon>Oligohymenophorea</taxon>
        <taxon>Scuticociliatia</taxon>
        <taxon>Philasterida</taxon>
        <taxon>Pseudocohnilembidae</taxon>
        <taxon>Pseudocohnilembus</taxon>
    </lineage>
</organism>
<keyword evidence="1 5" id="KW-0547">Nucleotide-binding</keyword>
<dbReference type="InterPro" id="IPR027417">
    <property type="entry name" value="P-loop_NTPase"/>
</dbReference>
<sequence length="1188" mass="137884">MSVQVAVRVRPFSQREIDLKTQLCVKMAGNQTTLLDISNPANDRQFIFDHSFWSHDGYRIDSEGIYHPKEDYYADQKKVFSTLGQGLLDNAWKGYHCTLFAYGQTSSGKSYSIMGYKPNLGIVPISCRQIFDRIQADPANEYEVNVGMMEIYNEKLHDLLIPVSHRTQAGMKIRESPTLGFYAEGLRKFPVRSFQEIEKRIEEGSKNRSIAATQMNAHSSRAHTIVYIELKQKLTVNGRKISRYSAINLVDLAGSEKNSKTGSTGDRLKEASAINKSLSMLGKVISTLADHAVGKNLNAKIPYRDSALTKVLRNALGGNSKTIMICAISPAWDNYDETLSTLRYADQAKKIKNKAIINESSTDKILRELKQENERLQQLVKELQQQIEAGFDPTNPEAIKKMQELQDIQENMNANQKMMEDQDKTVEEKLKELESERQLEVNVDKKKPYICNINEDPQLSFKVNYQFEKPVWNLGRKLKKGEQQPDIICSGLGIKPNHCQILNENGALFLVPGQDPQISDNLFINGEKVTQKVQLMHHDRIIIGQSTAFLVKIPNGKPRQGSPQRQEDVNWDFVYDEQAKEYEKIKKVAQMEIQNELNQNMQEKLKAIEEKHKRELEEYQQKMKDQEEQLHFLKEENKGKVSGDIENQSLIQKEMQQANQKKHELEQQAKEVEVKYNEEKKKLKSQQTMQDMEAQREKQKLEKDLADMAPKVKAMNLMADELKRKLRFRVELRPEEEDKVKVVVNNRENNTKYTWDKNQANDRYYRMLDMIDQLDEEGEIQGYERGHVDLDPFMDYADPVKGGMGQLKLTPLLNREDIPMEILLYDDNTLKVNGILKVHLYETDANGEKNIAADNKGKQMDPKELLGKNMYLKVCIQQAKLPENVFNSFVEYKMFGKTYKTPVDTSNKNPVTYNYERVHLIRNIDDYTLNKIAKEDIFFNVCGQIDLTKAATFSGKRDHPSNFFQNFNKTHKTPKLTYTIYFFAFISLVLFFIQFITASVYRNSYEKLDDQQENMGIATLGQDHLAYWRAFSLMFITCIVMVTYFGITFLIQKCYYVYLLEFIYMSAVPAFVWFISSICWLSIDGEYQSYQTDIANDNQKGDLCDSESEAYSLYENFCKFGSRYVVLKNLTIFMLLLNTIVYSFYYYTVIKYFKQQGIEEKEAEIYAKQQAKKFRKIHHQSQGRFKPY</sequence>
<name>A0A0V0QC33_PSEPJ</name>
<feature type="transmembrane region" description="Helical" evidence="7">
    <location>
        <begin position="978"/>
        <end position="1001"/>
    </location>
</feature>
<comment type="similarity">
    <text evidence="5">Belongs to the TRAFAC class myosin-kinesin ATPase superfamily. Kinesin family.</text>
</comment>
<keyword evidence="4 5" id="KW-0505">Motor protein</keyword>
<proteinExistence type="inferred from homology"/>
<dbReference type="GO" id="GO:0008017">
    <property type="term" value="F:microtubule binding"/>
    <property type="evidence" value="ECO:0007669"/>
    <property type="project" value="InterPro"/>
</dbReference>
<dbReference type="InterPro" id="IPR000253">
    <property type="entry name" value="FHA_dom"/>
</dbReference>
<dbReference type="PROSITE" id="PS50067">
    <property type="entry name" value="KINESIN_MOTOR_2"/>
    <property type="match status" value="1"/>
</dbReference>
<reference evidence="9 10" key="1">
    <citation type="journal article" date="2015" name="Sci. Rep.">
        <title>Genome of the facultative scuticociliatosis pathogen Pseudocohnilembus persalinus provides insight into its virulence through horizontal gene transfer.</title>
        <authorList>
            <person name="Xiong J."/>
            <person name="Wang G."/>
            <person name="Cheng J."/>
            <person name="Tian M."/>
            <person name="Pan X."/>
            <person name="Warren A."/>
            <person name="Jiang C."/>
            <person name="Yuan D."/>
            <person name="Miao W."/>
        </authorList>
    </citation>
    <scope>NUCLEOTIDE SEQUENCE [LARGE SCALE GENOMIC DNA]</scope>
    <source>
        <strain evidence="9">36N120E</strain>
    </source>
</reference>
<dbReference type="InterPro" id="IPR036961">
    <property type="entry name" value="Kinesin_motor_dom_sf"/>
</dbReference>
<dbReference type="Proteomes" id="UP000054937">
    <property type="component" value="Unassembled WGS sequence"/>
</dbReference>
<feature type="domain" description="Kinesin motor" evidence="8">
    <location>
        <begin position="2"/>
        <end position="351"/>
    </location>
</feature>
<evidence type="ECO:0000256" key="1">
    <source>
        <dbReference type="ARBA" id="ARBA00022741"/>
    </source>
</evidence>
<dbReference type="InterPro" id="IPR001752">
    <property type="entry name" value="Kinesin_motor_dom"/>
</dbReference>
<gene>
    <name evidence="9" type="ORF">PPERSA_07891</name>
</gene>
<dbReference type="GO" id="GO:0003777">
    <property type="term" value="F:microtubule motor activity"/>
    <property type="evidence" value="ECO:0007669"/>
    <property type="project" value="InterPro"/>
</dbReference>
<dbReference type="Gene3D" id="2.60.200.20">
    <property type="match status" value="1"/>
</dbReference>
<protein>
    <submittedName>
        <fullName evidence="9">SMAD/FHA domain</fullName>
    </submittedName>
</protein>
<dbReference type="GO" id="GO:0005524">
    <property type="term" value="F:ATP binding"/>
    <property type="evidence" value="ECO:0007669"/>
    <property type="project" value="UniProtKB-UniRule"/>
</dbReference>
<comment type="caution">
    <text evidence="9">The sequence shown here is derived from an EMBL/GenBank/DDBJ whole genome shotgun (WGS) entry which is preliminary data.</text>
</comment>
<dbReference type="GO" id="GO:0007018">
    <property type="term" value="P:microtubule-based movement"/>
    <property type="evidence" value="ECO:0007669"/>
    <property type="project" value="InterPro"/>
</dbReference>
<dbReference type="Gene3D" id="3.40.850.10">
    <property type="entry name" value="Kinesin motor domain"/>
    <property type="match status" value="1"/>
</dbReference>
<keyword evidence="7" id="KW-1133">Transmembrane helix</keyword>
<evidence type="ECO:0000256" key="4">
    <source>
        <dbReference type="ARBA" id="ARBA00023175"/>
    </source>
</evidence>
<dbReference type="EMBL" id="LDAU01000204">
    <property type="protein sequence ID" value="KRW99814.1"/>
    <property type="molecule type" value="Genomic_DNA"/>
</dbReference>
<keyword evidence="7" id="KW-0812">Transmembrane</keyword>
<dbReference type="InterPro" id="IPR008984">
    <property type="entry name" value="SMAD_FHA_dom_sf"/>
</dbReference>
<feature type="coiled-coil region" evidence="6">
    <location>
        <begin position="579"/>
        <end position="702"/>
    </location>
</feature>
<dbReference type="SMART" id="SM00240">
    <property type="entry name" value="FHA"/>
    <property type="match status" value="1"/>
</dbReference>
<dbReference type="SUPFAM" id="SSF52540">
    <property type="entry name" value="P-loop containing nucleoside triphosphate hydrolases"/>
    <property type="match status" value="1"/>
</dbReference>
<dbReference type="OMA" id="SYSIMGY"/>
<keyword evidence="7" id="KW-0472">Membrane</keyword>
<dbReference type="SUPFAM" id="SSF49879">
    <property type="entry name" value="SMAD/FHA domain"/>
    <property type="match status" value="1"/>
</dbReference>
<evidence type="ECO:0000256" key="3">
    <source>
        <dbReference type="ARBA" id="ARBA00023054"/>
    </source>
</evidence>
<dbReference type="PANTHER" id="PTHR47117">
    <property type="entry name" value="STAR-RELATED LIPID TRANSFER PROTEIN 9"/>
    <property type="match status" value="1"/>
</dbReference>
<evidence type="ECO:0000256" key="6">
    <source>
        <dbReference type="SAM" id="Coils"/>
    </source>
</evidence>
<dbReference type="Pfam" id="PF00225">
    <property type="entry name" value="Kinesin"/>
    <property type="match status" value="1"/>
</dbReference>
<evidence type="ECO:0000313" key="10">
    <source>
        <dbReference type="Proteomes" id="UP000054937"/>
    </source>
</evidence>
<evidence type="ECO:0000256" key="5">
    <source>
        <dbReference type="PROSITE-ProRule" id="PRU00283"/>
    </source>
</evidence>
<dbReference type="PRINTS" id="PR00380">
    <property type="entry name" value="KINESINHEAVY"/>
</dbReference>
<keyword evidence="10" id="KW-1185">Reference proteome</keyword>
<dbReference type="FunCoup" id="A0A0V0QC33">
    <property type="interactions" value="3"/>
</dbReference>
<dbReference type="AlphaFoldDB" id="A0A0V0QC33"/>
<feature type="transmembrane region" description="Helical" evidence="7">
    <location>
        <begin position="1030"/>
        <end position="1050"/>
    </location>
</feature>